<evidence type="ECO:0000313" key="2">
    <source>
        <dbReference type="EMBL" id="GGK99470.1"/>
    </source>
</evidence>
<accession>A0A8H9L217</accession>
<dbReference type="SUPFAM" id="SSF53067">
    <property type="entry name" value="Actin-like ATPase domain"/>
    <property type="match status" value="1"/>
</dbReference>
<dbReference type="InterPro" id="IPR043129">
    <property type="entry name" value="ATPase_NBD"/>
</dbReference>
<dbReference type="PROSITE" id="PS01125">
    <property type="entry name" value="ROK"/>
    <property type="match status" value="1"/>
</dbReference>
<reference evidence="2" key="1">
    <citation type="journal article" date="2014" name="Int. J. Syst. Evol. Microbiol.">
        <title>Complete genome sequence of Corynebacterium casei LMG S-19264T (=DSM 44701T), isolated from a smear-ripened cheese.</title>
        <authorList>
            <consortium name="US DOE Joint Genome Institute (JGI-PGF)"/>
            <person name="Walter F."/>
            <person name="Albersmeier A."/>
            <person name="Kalinowski J."/>
            <person name="Ruckert C."/>
        </authorList>
    </citation>
    <scope>NUCLEOTIDE SEQUENCE</scope>
    <source>
        <strain evidence="2">JCM 1480</strain>
    </source>
</reference>
<dbReference type="PANTHER" id="PTHR18964">
    <property type="entry name" value="ROK (REPRESSOR, ORF, KINASE) FAMILY"/>
    <property type="match status" value="1"/>
</dbReference>
<protein>
    <submittedName>
        <fullName evidence="2">Sugar kinase</fullName>
    </submittedName>
</protein>
<gene>
    <name evidence="2" type="ORF">GCM10009769_17000</name>
</gene>
<dbReference type="PANTHER" id="PTHR18964:SF169">
    <property type="entry name" value="N-ACETYLMANNOSAMINE KINASE"/>
    <property type="match status" value="1"/>
</dbReference>
<proteinExistence type="inferred from homology"/>
<evidence type="ECO:0000256" key="1">
    <source>
        <dbReference type="ARBA" id="ARBA00006479"/>
    </source>
</evidence>
<dbReference type="InterPro" id="IPR000600">
    <property type="entry name" value="ROK"/>
</dbReference>
<name>A0A8H9L217_9MICO</name>
<dbReference type="EMBL" id="BMOI01000006">
    <property type="protein sequence ID" value="GGK99470.1"/>
    <property type="molecule type" value="Genomic_DNA"/>
</dbReference>
<dbReference type="InterPro" id="IPR049874">
    <property type="entry name" value="ROK_cs"/>
</dbReference>
<dbReference type="Proteomes" id="UP000648535">
    <property type="component" value="Unassembled WGS sequence"/>
</dbReference>
<dbReference type="GO" id="GO:0016301">
    <property type="term" value="F:kinase activity"/>
    <property type="evidence" value="ECO:0007669"/>
    <property type="project" value="UniProtKB-KW"/>
</dbReference>
<keyword evidence="2" id="KW-0418">Kinase</keyword>
<organism evidence="2 3">
    <name type="scientific">Curtobacterium luteum</name>
    <dbReference type="NCBI Taxonomy" id="33881"/>
    <lineage>
        <taxon>Bacteria</taxon>
        <taxon>Bacillati</taxon>
        <taxon>Actinomycetota</taxon>
        <taxon>Actinomycetes</taxon>
        <taxon>Micrococcales</taxon>
        <taxon>Microbacteriaceae</taxon>
        <taxon>Curtobacterium</taxon>
    </lineage>
</organism>
<dbReference type="AlphaFoldDB" id="A0A8H9L217"/>
<comment type="similarity">
    <text evidence="1">Belongs to the ROK (NagC/XylR) family.</text>
</comment>
<sequence>MSAEVLAGIDVGGTNTKVLLTTPDLEVVDRVDLPTPAHAGGAAIVATGVRAVTDLLDRHRASLSGVGVGAAGVVDAATGTVLVTGNSFTGWAGYGVTAAVTGALGVPATLDNDVNAFLLGEVATGAVAGEPDVLGMTLGTGVGGALVLGGSLFAGPRGAAGEIGHVPGFGDAVCTCGQVGHLETLAGARGIADRYEERSGRRRSVREVAEAARTGDADAAEVFARAGWGLARAALLTAGVLDVTTVVIGGGIARSWDLLEPAITAAIEAEPPVSGAPIRLALSTLGSDAVALGAAAQVRDVVFGAAPVV</sequence>
<dbReference type="RefSeq" id="WP_022902912.1">
    <property type="nucleotide sequence ID" value="NZ_BMOI01000006.1"/>
</dbReference>
<comment type="caution">
    <text evidence="2">The sequence shown here is derived from an EMBL/GenBank/DDBJ whole genome shotgun (WGS) entry which is preliminary data.</text>
</comment>
<reference evidence="2" key="2">
    <citation type="submission" date="2020-09" db="EMBL/GenBank/DDBJ databases">
        <authorList>
            <person name="Sun Q."/>
            <person name="Ohkuma M."/>
        </authorList>
    </citation>
    <scope>NUCLEOTIDE SEQUENCE</scope>
    <source>
        <strain evidence="2">JCM 1480</strain>
    </source>
</reference>
<keyword evidence="2" id="KW-0808">Transferase</keyword>
<evidence type="ECO:0000313" key="3">
    <source>
        <dbReference type="Proteomes" id="UP000648535"/>
    </source>
</evidence>
<dbReference type="Gene3D" id="3.30.420.40">
    <property type="match status" value="2"/>
</dbReference>
<dbReference type="Pfam" id="PF00480">
    <property type="entry name" value="ROK"/>
    <property type="match status" value="1"/>
</dbReference>